<gene>
    <name evidence="1" type="ORF">BofuT4_uP083700.1</name>
</gene>
<dbReference type="HOGENOM" id="CLU_2922381_0_0_1"/>
<accession>G2YK19</accession>
<dbReference type="EMBL" id="FQ790339">
    <property type="protein sequence ID" value="CCD35048.1"/>
    <property type="molecule type" value="Genomic_DNA"/>
</dbReference>
<name>G2YK19_BOTF4</name>
<dbReference type="Proteomes" id="UP000008177">
    <property type="component" value="Unplaced contigs"/>
</dbReference>
<evidence type="ECO:0000313" key="2">
    <source>
        <dbReference type="Proteomes" id="UP000008177"/>
    </source>
</evidence>
<evidence type="ECO:0000313" key="1">
    <source>
        <dbReference type="EMBL" id="CCD35048.1"/>
    </source>
</evidence>
<dbReference type="AlphaFoldDB" id="G2YK19"/>
<dbReference type="InParanoid" id="G2YK19"/>
<proteinExistence type="predicted"/>
<protein>
    <submittedName>
        <fullName evidence="1">Uncharacterized protein</fullName>
    </submittedName>
</protein>
<reference evidence="2" key="1">
    <citation type="journal article" date="2011" name="PLoS Genet.">
        <title>Genomic analysis of the necrotrophic fungal pathogens Sclerotinia sclerotiorum and Botrytis cinerea.</title>
        <authorList>
            <person name="Amselem J."/>
            <person name="Cuomo C.A."/>
            <person name="van Kan J.A."/>
            <person name="Viaud M."/>
            <person name="Benito E.P."/>
            <person name="Couloux A."/>
            <person name="Coutinho P.M."/>
            <person name="de Vries R.P."/>
            <person name="Dyer P.S."/>
            <person name="Fillinger S."/>
            <person name="Fournier E."/>
            <person name="Gout L."/>
            <person name="Hahn M."/>
            <person name="Kohn L."/>
            <person name="Lapalu N."/>
            <person name="Plummer K.M."/>
            <person name="Pradier J.M."/>
            <person name="Quevillon E."/>
            <person name="Sharon A."/>
            <person name="Simon A."/>
            <person name="ten Have A."/>
            <person name="Tudzynski B."/>
            <person name="Tudzynski P."/>
            <person name="Wincker P."/>
            <person name="Andrew M."/>
            <person name="Anthouard V."/>
            <person name="Beever R.E."/>
            <person name="Beffa R."/>
            <person name="Benoit I."/>
            <person name="Bouzid O."/>
            <person name="Brault B."/>
            <person name="Chen Z."/>
            <person name="Choquer M."/>
            <person name="Collemare J."/>
            <person name="Cotton P."/>
            <person name="Danchin E.G."/>
            <person name="Da Silva C."/>
            <person name="Gautier A."/>
            <person name="Giraud C."/>
            <person name="Giraud T."/>
            <person name="Gonzalez C."/>
            <person name="Grossetete S."/>
            <person name="Guldener U."/>
            <person name="Henrissat B."/>
            <person name="Howlett B.J."/>
            <person name="Kodira C."/>
            <person name="Kretschmer M."/>
            <person name="Lappartient A."/>
            <person name="Leroch M."/>
            <person name="Levis C."/>
            <person name="Mauceli E."/>
            <person name="Neuveglise C."/>
            <person name="Oeser B."/>
            <person name="Pearson M."/>
            <person name="Poulain J."/>
            <person name="Poussereau N."/>
            <person name="Quesneville H."/>
            <person name="Rascle C."/>
            <person name="Schumacher J."/>
            <person name="Segurens B."/>
            <person name="Sexton A."/>
            <person name="Silva E."/>
            <person name="Sirven C."/>
            <person name="Soanes D.M."/>
            <person name="Talbot N.J."/>
            <person name="Templeton M."/>
            <person name="Yandava C."/>
            <person name="Yarden O."/>
            <person name="Zeng Q."/>
            <person name="Rollins J.A."/>
            <person name="Lebrun M.H."/>
            <person name="Dickman M."/>
        </authorList>
    </citation>
    <scope>NUCLEOTIDE SEQUENCE [LARGE SCALE GENOMIC DNA]</scope>
    <source>
        <strain evidence="2">T4</strain>
    </source>
</reference>
<sequence>MSSSLKSCPSVKSRRAPFVSFRRHPILAIGKWQVGWLREAFETGWDGMGWDGTSSYGDSDW</sequence>
<organism evidence="1 2">
    <name type="scientific">Botryotinia fuckeliana (strain T4)</name>
    <name type="common">Noble rot fungus</name>
    <name type="synonym">Botrytis cinerea</name>
    <dbReference type="NCBI Taxonomy" id="999810"/>
    <lineage>
        <taxon>Eukaryota</taxon>
        <taxon>Fungi</taxon>
        <taxon>Dikarya</taxon>
        <taxon>Ascomycota</taxon>
        <taxon>Pezizomycotina</taxon>
        <taxon>Leotiomycetes</taxon>
        <taxon>Helotiales</taxon>
        <taxon>Sclerotiniaceae</taxon>
        <taxon>Botrytis</taxon>
    </lineage>
</organism>